<dbReference type="GO" id="GO:0043190">
    <property type="term" value="C:ATP-binding cassette (ABC) transporter complex"/>
    <property type="evidence" value="ECO:0007669"/>
    <property type="project" value="InterPro"/>
</dbReference>
<evidence type="ECO:0000256" key="2">
    <source>
        <dbReference type="ARBA" id="ARBA00022475"/>
    </source>
</evidence>
<dbReference type="PANTHER" id="PTHR43723:SF1">
    <property type="entry name" value="COBALT TRANSPORT PROTEIN CBIQ"/>
    <property type="match status" value="1"/>
</dbReference>
<dbReference type="GO" id="GO:0006824">
    <property type="term" value="P:cobalt ion transport"/>
    <property type="evidence" value="ECO:0007669"/>
    <property type="project" value="InterPro"/>
</dbReference>
<keyword evidence="3 6" id="KW-0812">Transmembrane</keyword>
<protein>
    <recommendedName>
        <fullName evidence="9">Cobalt ABC transporter permease</fullName>
    </recommendedName>
</protein>
<feature type="transmembrane region" description="Helical" evidence="6">
    <location>
        <begin position="127"/>
        <end position="145"/>
    </location>
</feature>
<keyword evidence="5 6" id="KW-0472">Membrane</keyword>
<dbReference type="InterPro" id="IPR052770">
    <property type="entry name" value="Cobalt_transport_CbiQ"/>
</dbReference>
<gene>
    <name evidence="7" type="ORF">HMPREF0872_00510</name>
</gene>
<keyword evidence="8" id="KW-1185">Reference proteome</keyword>
<accession>A0A096AN49</accession>
<evidence type="ECO:0000256" key="4">
    <source>
        <dbReference type="ARBA" id="ARBA00022989"/>
    </source>
</evidence>
<evidence type="ECO:0000313" key="8">
    <source>
        <dbReference type="Proteomes" id="UP000029628"/>
    </source>
</evidence>
<evidence type="ECO:0008006" key="9">
    <source>
        <dbReference type="Google" id="ProtNLM"/>
    </source>
</evidence>
<dbReference type="RefSeq" id="WP_038151005.1">
    <property type="nucleotide sequence ID" value="NZ_JRNT01000005.1"/>
</dbReference>
<feature type="transmembrane region" description="Helical" evidence="6">
    <location>
        <begin position="75"/>
        <end position="97"/>
    </location>
</feature>
<evidence type="ECO:0000313" key="7">
    <source>
        <dbReference type="EMBL" id="KGF48116.1"/>
    </source>
</evidence>
<comment type="subcellular location">
    <subcellularLocation>
        <location evidence="1">Cell membrane</location>
        <topology evidence="1">Multi-pass membrane protein</topology>
    </subcellularLocation>
</comment>
<evidence type="ECO:0000256" key="3">
    <source>
        <dbReference type="ARBA" id="ARBA00022692"/>
    </source>
</evidence>
<dbReference type="InterPro" id="IPR012809">
    <property type="entry name" value="ECF_CbiQ"/>
</dbReference>
<organism evidence="7 8">
    <name type="scientific">Veillonella montpellierensis DNF00314</name>
    <dbReference type="NCBI Taxonomy" id="1401067"/>
    <lineage>
        <taxon>Bacteria</taxon>
        <taxon>Bacillati</taxon>
        <taxon>Bacillota</taxon>
        <taxon>Negativicutes</taxon>
        <taxon>Veillonellales</taxon>
        <taxon>Veillonellaceae</taxon>
        <taxon>Veillonella</taxon>
    </lineage>
</organism>
<feature type="transmembrane region" description="Helical" evidence="6">
    <location>
        <begin position="244"/>
        <end position="265"/>
    </location>
</feature>
<comment type="caution">
    <text evidence="7">The sequence shown here is derived from an EMBL/GenBank/DDBJ whole genome shotgun (WGS) entry which is preliminary data.</text>
</comment>
<proteinExistence type="predicted"/>
<dbReference type="PANTHER" id="PTHR43723">
    <property type="entry name" value="COBALT TRANSPORT PROTEIN CBIQ"/>
    <property type="match status" value="1"/>
</dbReference>
<dbReference type="NCBIfam" id="TIGR02454">
    <property type="entry name" value="ECF_T_CbiQ"/>
    <property type="match status" value="1"/>
</dbReference>
<keyword evidence="4 6" id="KW-1133">Transmembrane helix</keyword>
<evidence type="ECO:0000256" key="6">
    <source>
        <dbReference type="SAM" id="Phobius"/>
    </source>
</evidence>
<feature type="transmembrane region" description="Helical" evidence="6">
    <location>
        <begin position="34"/>
        <end position="63"/>
    </location>
</feature>
<dbReference type="AlphaFoldDB" id="A0A096AN49"/>
<dbReference type="CDD" id="cd16914">
    <property type="entry name" value="EcfT"/>
    <property type="match status" value="1"/>
</dbReference>
<feature type="transmembrane region" description="Helical" evidence="6">
    <location>
        <begin position="157"/>
        <end position="178"/>
    </location>
</feature>
<evidence type="ECO:0000256" key="5">
    <source>
        <dbReference type="ARBA" id="ARBA00023136"/>
    </source>
</evidence>
<dbReference type="eggNOG" id="COG0619">
    <property type="taxonomic scope" value="Bacteria"/>
</dbReference>
<name>A0A096AN49_9FIRM</name>
<dbReference type="Pfam" id="PF02361">
    <property type="entry name" value="CbiQ"/>
    <property type="match status" value="1"/>
</dbReference>
<reference evidence="7 8" key="1">
    <citation type="submission" date="2014-07" db="EMBL/GenBank/DDBJ databases">
        <authorList>
            <person name="McCorrison J."/>
            <person name="Sanka R."/>
            <person name="Torralba M."/>
            <person name="Gillis M."/>
            <person name="Haft D.H."/>
            <person name="Methe B."/>
            <person name="Sutton G."/>
            <person name="Nelson K.E."/>
        </authorList>
    </citation>
    <scope>NUCLEOTIDE SEQUENCE [LARGE SCALE GENOMIC DNA]</scope>
    <source>
        <strain evidence="7 8">DNF00314</strain>
    </source>
</reference>
<dbReference type="EMBL" id="JRNT01000005">
    <property type="protein sequence ID" value="KGF48116.1"/>
    <property type="molecule type" value="Genomic_DNA"/>
</dbReference>
<sequence length="267" mass="30495">MSHNKKYKHKKHAFSIDMYAYHSNINGWNPGLKLLLATCMICSCIVLDNLYVSMSIILISMFITVVIGKMNFREYLIILSVPITFLIVGSLVIAFNIDSVERGLFGMWTPLGYIFASHESLNTVLHLWGKAFGGMSAMFMLSLSTPSNEIFSVLRKLYVPTLVIELMNMVYRFVFIMIETFLHMHESAESRLGFVNYRTSLKTFGCIASNLFIVSMKKGDRYYDAMEARCYDGNLVFLETEKDITVIQSVMVLVSMIIILGIWIMTK</sequence>
<dbReference type="InterPro" id="IPR003339">
    <property type="entry name" value="ABC/ECF_trnsptr_transmembrane"/>
</dbReference>
<keyword evidence="2" id="KW-1003">Cell membrane</keyword>
<dbReference type="Proteomes" id="UP000029628">
    <property type="component" value="Unassembled WGS sequence"/>
</dbReference>
<evidence type="ECO:0000256" key="1">
    <source>
        <dbReference type="ARBA" id="ARBA00004651"/>
    </source>
</evidence>